<reference evidence="2" key="3">
    <citation type="submission" date="2025-09" db="UniProtKB">
        <authorList>
            <consortium name="Ensembl"/>
        </authorList>
    </citation>
    <scope>IDENTIFICATION</scope>
</reference>
<dbReference type="Proteomes" id="UP000265080">
    <property type="component" value="Chromosome 17"/>
</dbReference>
<accession>A0A3P8T9B5</accession>
<dbReference type="Ensembl" id="ENSAPET00000021741.1">
    <property type="protein sequence ID" value="ENSAPEP00000021181.1"/>
    <property type="gene ID" value="ENSAPEG00000015134.1"/>
</dbReference>
<keyword evidence="3" id="KW-1185">Reference proteome</keyword>
<proteinExistence type="predicted"/>
<reference evidence="2" key="2">
    <citation type="submission" date="2025-08" db="UniProtKB">
        <authorList>
            <consortium name="Ensembl"/>
        </authorList>
    </citation>
    <scope>IDENTIFICATION</scope>
</reference>
<evidence type="ECO:0000313" key="3">
    <source>
        <dbReference type="Proteomes" id="UP000265080"/>
    </source>
</evidence>
<sequence length="66" mass="7938">SWHLEQIHRMLRWFFLVLQRLPPPLTQPHTHTYGFTGRQWDYRPVSMTSLSNQPKSTIYLCLGHMT</sequence>
<feature type="chain" id="PRO_5018253918" evidence="1">
    <location>
        <begin position="27"/>
        <end position="66"/>
    </location>
</feature>
<name>A0A3P8T9B5_AMPPE</name>
<reference evidence="2 3" key="1">
    <citation type="submission" date="2018-03" db="EMBL/GenBank/DDBJ databases">
        <title>Finding Nemo's genes: A chromosome-scale reference assembly of the genome of the orange clownfish Amphiprion percula.</title>
        <authorList>
            <person name="Lehmann R."/>
        </authorList>
    </citation>
    <scope>NUCLEOTIDE SEQUENCE</scope>
</reference>
<evidence type="ECO:0000313" key="2">
    <source>
        <dbReference type="Ensembl" id="ENSAPEP00000021181.1"/>
    </source>
</evidence>
<protein>
    <submittedName>
        <fullName evidence="2">Uncharacterized protein</fullName>
    </submittedName>
</protein>
<dbReference type="AlphaFoldDB" id="A0A3P8T9B5"/>
<keyword evidence="1" id="KW-0732">Signal</keyword>
<organism evidence="2 3">
    <name type="scientific">Amphiprion percula</name>
    <name type="common">Orange clownfish</name>
    <name type="synonym">Lutjanus percula</name>
    <dbReference type="NCBI Taxonomy" id="161767"/>
    <lineage>
        <taxon>Eukaryota</taxon>
        <taxon>Metazoa</taxon>
        <taxon>Chordata</taxon>
        <taxon>Craniata</taxon>
        <taxon>Vertebrata</taxon>
        <taxon>Euteleostomi</taxon>
        <taxon>Actinopterygii</taxon>
        <taxon>Neopterygii</taxon>
        <taxon>Teleostei</taxon>
        <taxon>Neoteleostei</taxon>
        <taxon>Acanthomorphata</taxon>
        <taxon>Ovalentaria</taxon>
        <taxon>Pomacentridae</taxon>
        <taxon>Amphiprion</taxon>
    </lineage>
</organism>
<feature type="signal peptide" evidence="1">
    <location>
        <begin position="1"/>
        <end position="26"/>
    </location>
</feature>
<evidence type="ECO:0000256" key="1">
    <source>
        <dbReference type="SAM" id="SignalP"/>
    </source>
</evidence>